<accession>A0A183J2W2</accession>
<dbReference type="Proteomes" id="UP000270296">
    <property type="component" value="Unassembled WGS sequence"/>
</dbReference>
<name>A0A183J2W2_9BILA</name>
<proteinExistence type="predicted"/>
<gene>
    <name evidence="2" type="ORF">SBAD_LOCUS10210</name>
</gene>
<evidence type="ECO:0000256" key="1">
    <source>
        <dbReference type="SAM" id="MobiDB-lite"/>
    </source>
</evidence>
<feature type="region of interest" description="Disordered" evidence="1">
    <location>
        <begin position="100"/>
        <end position="123"/>
    </location>
</feature>
<dbReference type="AlphaFoldDB" id="A0A183J2W2"/>
<organism evidence="4">
    <name type="scientific">Soboliphyme baturini</name>
    <dbReference type="NCBI Taxonomy" id="241478"/>
    <lineage>
        <taxon>Eukaryota</taxon>
        <taxon>Metazoa</taxon>
        <taxon>Ecdysozoa</taxon>
        <taxon>Nematoda</taxon>
        <taxon>Enoplea</taxon>
        <taxon>Dorylaimia</taxon>
        <taxon>Dioctophymatida</taxon>
        <taxon>Dioctophymatoidea</taxon>
        <taxon>Soboliphymatidae</taxon>
        <taxon>Soboliphyme</taxon>
    </lineage>
</organism>
<reference evidence="4" key="1">
    <citation type="submission" date="2016-06" db="UniProtKB">
        <authorList>
            <consortium name="WormBaseParasite"/>
        </authorList>
    </citation>
    <scope>IDENTIFICATION</scope>
</reference>
<evidence type="ECO:0000313" key="4">
    <source>
        <dbReference type="WBParaSite" id="SBAD_0001057401-mRNA-1"/>
    </source>
</evidence>
<evidence type="ECO:0000313" key="2">
    <source>
        <dbReference type="EMBL" id="VDP29905.1"/>
    </source>
</evidence>
<evidence type="ECO:0000313" key="3">
    <source>
        <dbReference type="Proteomes" id="UP000270296"/>
    </source>
</evidence>
<protein>
    <submittedName>
        <fullName evidence="4">PX domain-containing protein</fullName>
    </submittedName>
</protein>
<sequence>MLVNIDSVRHERRRAQVLREFSQSTIRHTTLYYTFEWTKVYNDGQLYEKRRTVIVKDLIPEVLRFFSQIEKYDPFLYVPLLNCPLSAPCIEDDNSPPKALSYLKQKGQDRNESDSSPISSDRVGAWTNISTETEILPQNSDMLSHLSKDVKPQNFPLDEDISHFSGRTNFQWQ</sequence>
<keyword evidence="3" id="KW-1185">Reference proteome</keyword>
<reference evidence="2 3" key="2">
    <citation type="submission" date="2018-11" db="EMBL/GenBank/DDBJ databases">
        <authorList>
            <consortium name="Pathogen Informatics"/>
        </authorList>
    </citation>
    <scope>NUCLEOTIDE SEQUENCE [LARGE SCALE GENOMIC DNA]</scope>
</reference>
<dbReference type="EMBL" id="UZAM01013767">
    <property type="protein sequence ID" value="VDP29905.1"/>
    <property type="molecule type" value="Genomic_DNA"/>
</dbReference>
<dbReference type="WBParaSite" id="SBAD_0001057401-mRNA-1">
    <property type="protein sequence ID" value="SBAD_0001057401-mRNA-1"/>
    <property type="gene ID" value="SBAD_0001057401"/>
</dbReference>